<keyword evidence="3" id="KW-1185">Reference proteome</keyword>
<sequence>MVWGFLQGFWGFLQGAWGFLQVTIFDPIKAYTSDRLKKVTAFLKGLQYFLMMAIKFLYLVNVLGCAFHSYGFAKDAFSIKNFNDCVNNLMQLRAYVYSFVLMALSVYAVWCKIVTNGNPISDFLTKNHLTIAILFFVSHEYSGYLVDILRIPMLKFASFAYGLLICELTLEDPAFNSGLPQAALVAFIQVFVWICAQKGKDLVLIFSCVITIFAALLSLILRLISDGNVDNDGHAGDQPV</sequence>
<dbReference type="Gramene" id="RZC54180">
    <property type="protein sequence ID" value="RZC54180"/>
    <property type="gene ID" value="C5167_013034"/>
</dbReference>
<feature type="transmembrane region" description="Helical" evidence="1">
    <location>
        <begin position="202"/>
        <end position="224"/>
    </location>
</feature>
<dbReference type="Proteomes" id="UP000316621">
    <property type="component" value="Chromosome 3"/>
</dbReference>
<keyword evidence="1" id="KW-1133">Transmembrane helix</keyword>
<feature type="transmembrane region" description="Helical" evidence="1">
    <location>
        <begin position="48"/>
        <end position="73"/>
    </location>
</feature>
<evidence type="ECO:0000313" key="3">
    <source>
        <dbReference type="Proteomes" id="UP000316621"/>
    </source>
</evidence>
<reference evidence="2 3" key="1">
    <citation type="journal article" date="2018" name="Science">
        <title>The opium poppy genome and morphinan production.</title>
        <authorList>
            <person name="Guo L."/>
            <person name="Winzer T."/>
            <person name="Yang X."/>
            <person name="Li Y."/>
            <person name="Ning Z."/>
            <person name="He Z."/>
            <person name="Teodor R."/>
            <person name="Lu Y."/>
            <person name="Bowser T.A."/>
            <person name="Graham I.A."/>
            <person name="Ye K."/>
        </authorList>
    </citation>
    <scope>NUCLEOTIDE SEQUENCE [LARGE SCALE GENOMIC DNA]</scope>
    <source>
        <strain evidence="3">cv. HN1</strain>
        <tissue evidence="2">Leaves</tissue>
    </source>
</reference>
<accession>A0A4Y7J292</accession>
<organism evidence="2 3">
    <name type="scientific">Papaver somniferum</name>
    <name type="common">Opium poppy</name>
    <dbReference type="NCBI Taxonomy" id="3469"/>
    <lineage>
        <taxon>Eukaryota</taxon>
        <taxon>Viridiplantae</taxon>
        <taxon>Streptophyta</taxon>
        <taxon>Embryophyta</taxon>
        <taxon>Tracheophyta</taxon>
        <taxon>Spermatophyta</taxon>
        <taxon>Magnoliopsida</taxon>
        <taxon>Ranunculales</taxon>
        <taxon>Papaveraceae</taxon>
        <taxon>Papaveroideae</taxon>
        <taxon>Papaver</taxon>
    </lineage>
</organism>
<keyword evidence="1" id="KW-0472">Membrane</keyword>
<feature type="transmembrane region" description="Helical" evidence="1">
    <location>
        <begin position="176"/>
        <end position="195"/>
    </location>
</feature>
<gene>
    <name evidence="2" type="ORF">C5167_013034</name>
</gene>
<proteinExistence type="predicted"/>
<dbReference type="EMBL" id="CM010717">
    <property type="protein sequence ID" value="RZC54180.1"/>
    <property type="molecule type" value="Genomic_DNA"/>
</dbReference>
<name>A0A4Y7J292_PAPSO</name>
<evidence type="ECO:0000313" key="2">
    <source>
        <dbReference type="EMBL" id="RZC54180.1"/>
    </source>
</evidence>
<feature type="transmembrane region" description="Helical" evidence="1">
    <location>
        <begin position="94"/>
        <end position="115"/>
    </location>
</feature>
<dbReference type="AlphaFoldDB" id="A0A4Y7J292"/>
<keyword evidence="1" id="KW-0812">Transmembrane</keyword>
<feature type="transmembrane region" description="Helical" evidence="1">
    <location>
        <begin position="127"/>
        <end position="146"/>
    </location>
</feature>
<protein>
    <submittedName>
        <fullName evidence="2">Uncharacterized protein</fullName>
    </submittedName>
</protein>
<evidence type="ECO:0000256" key="1">
    <source>
        <dbReference type="SAM" id="Phobius"/>
    </source>
</evidence>